<proteinExistence type="predicted"/>
<evidence type="ECO:0000256" key="1">
    <source>
        <dbReference type="SAM" id="Coils"/>
    </source>
</evidence>
<evidence type="ECO:0000313" key="3">
    <source>
        <dbReference type="EMBL" id="GFR60234.1"/>
    </source>
</evidence>
<keyword evidence="1" id="KW-0175">Coiled coil</keyword>
<accession>A0AAV4EI01</accession>
<dbReference type="SUPFAM" id="SSF57997">
    <property type="entry name" value="Tropomyosin"/>
    <property type="match status" value="1"/>
</dbReference>
<dbReference type="Proteomes" id="UP000762676">
    <property type="component" value="Unassembled WGS sequence"/>
</dbReference>
<organism evidence="3 4">
    <name type="scientific">Elysia marginata</name>
    <dbReference type="NCBI Taxonomy" id="1093978"/>
    <lineage>
        <taxon>Eukaryota</taxon>
        <taxon>Metazoa</taxon>
        <taxon>Spiralia</taxon>
        <taxon>Lophotrochozoa</taxon>
        <taxon>Mollusca</taxon>
        <taxon>Gastropoda</taxon>
        <taxon>Heterobranchia</taxon>
        <taxon>Euthyneura</taxon>
        <taxon>Panpulmonata</taxon>
        <taxon>Sacoglossa</taxon>
        <taxon>Placobranchoidea</taxon>
        <taxon>Plakobranchidae</taxon>
        <taxon>Elysia</taxon>
    </lineage>
</organism>
<feature type="region of interest" description="Disordered" evidence="2">
    <location>
        <begin position="262"/>
        <end position="289"/>
    </location>
</feature>
<feature type="region of interest" description="Disordered" evidence="2">
    <location>
        <begin position="1"/>
        <end position="28"/>
    </location>
</feature>
<comment type="caution">
    <text evidence="3">The sequence shown here is derived from an EMBL/GenBank/DDBJ whole genome shotgun (WGS) entry which is preliminary data.</text>
</comment>
<feature type="non-terminal residue" evidence="3">
    <location>
        <position position="1"/>
    </location>
</feature>
<protein>
    <submittedName>
        <fullName evidence="3">SH3 domain protein</fullName>
    </submittedName>
</protein>
<evidence type="ECO:0000256" key="2">
    <source>
        <dbReference type="SAM" id="MobiDB-lite"/>
    </source>
</evidence>
<sequence>PKANNRPTSKQSTLTGGLMLDSPRSLRTEPTDTNEILVAIQQLGNRFDSVDTKISNIDSNVQEMKAQNVLLQDQIKDLVSANSELKQENDELQKRLKTLEDKMDDVEARSRRNNILVHGLPPDNEQETWIDCEKVVRKMINNHLEIDDARIQIDRAHRLRSNNGTGAINVRITHYKDKENIMKNKKKPKDTNIHISDDYTPRIREIRRKLSPFLNKFRNEGKRATMVYDHLIVDVARLCWDPITGTPSQWWSYFKNLLNPQGDTNTDSHDQTEDNTNQNLIDDSDDDCSSENAGLPTIGGLNVADNHNVNCPSYNSIFNEDADAQMTLNNCVNDIDEPKSQVEIVRAIRKIKTGKACGPDGIPPELYKCEFSLMIDYLKVLFNTIYESGIHPKEWTNSMIFPLHKKAALTM</sequence>
<feature type="coiled-coil region" evidence="1">
    <location>
        <begin position="54"/>
        <end position="109"/>
    </location>
</feature>
<dbReference type="AlphaFoldDB" id="A0AAV4EI01"/>
<dbReference type="Gene3D" id="1.20.5.340">
    <property type="match status" value="1"/>
</dbReference>
<gene>
    <name evidence="3" type="ORF">ElyMa_005403500</name>
</gene>
<dbReference type="InterPro" id="IPR004244">
    <property type="entry name" value="Transposase_22"/>
</dbReference>
<dbReference type="PANTHER" id="PTHR11505">
    <property type="entry name" value="L1 TRANSPOSABLE ELEMENT-RELATED"/>
    <property type="match status" value="1"/>
</dbReference>
<dbReference type="Gene3D" id="3.30.70.1820">
    <property type="entry name" value="L1 transposable element, RRM domain"/>
    <property type="match status" value="1"/>
</dbReference>
<feature type="compositionally biased region" description="Polar residues" evidence="2">
    <location>
        <begin position="1"/>
        <end position="15"/>
    </location>
</feature>
<evidence type="ECO:0000313" key="4">
    <source>
        <dbReference type="Proteomes" id="UP000762676"/>
    </source>
</evidence>
<keyword evidence="4" id="KW-1185">Reference proteome</keyword>
<dbReference type="EMBL" id="BMAT01010761">
    <property type="protein sequence ID" value="GFR60234.1"/>
    <property type="molecule type" value="Genomic_DNA"/>
</dbReference>
<reference evidence="3 4" key="1">
    <citation type="journal article" date="2021" name="Elife">
        <title>Chloroplast acquisition without the gene transfer in kleptoplastic sea slugs, Plakobranchus ocellatus.</title>
        <authorList>
            <person name="Maeda T."/>
            <person name="Takahashi S."/>
            <person name="Yoshida T."/>
            <person name="Shimamura S."/>
            <person name="Takaki Y."/>
            <person name="Nagai Y."/>
            <person name="Toyoda A."/>
            <person name="Suzuki Y."/>
            <person name="Arimoto A."/>
            <person name="Ishii H."/>
            <person name="Satoh N."/>
            <person name="Nishiyama T."/>
            <person name="Hasebe M."/>
            <person name="Maruyama T."/>
            <person name="Minagawa J."/>
            <person name="Obokata J."/>
            <person name="Shigenobu S."/>
        </authorList>
    </citation>
    <scope>NUCLEOTIDE SEQUENCE [LARGE SCALE GENOMIC DNA]</scope>
</reference>
<name>A0AAV4EI01_9GAST</name>